<sequence>MGICWACDKNKDHTEKTIHLLDDEIPDPINDIYKLLPDKTCFKCNKQSLMRPRVDEKYPQPNLIYCTGCDVFFSIKEFSSSTYDSNNPIDML</sequence>
<protein>
    <submittedName>
        <fullName evidence="1">Uncharacterized protein</fullName>
    </submittedName>
</protein>
<dbReference type="AlphaFoldDB" id="X0SQ30"/>
<evidence type="ECO:0000313" key="1">
    <source>
        <dbReference type="EMBL" id="GAF83218.1"/>
    </source>
</evidence>
<dbReference type="EMBL" id="BARS01002236">
    <property type="protein sequence ID" value="GAF83218.1"/>
    <property type="molecule type" value="Genomic_DNA"/>
</dbReference>
<comment type="caution">
    <text evidence="1">The sequence shown here is derived from an EMBL/GenBank/DDBJ whole genome shotgun (WGS) entry which is preliminary data.</text>
</comment>
<proteinExistence type="predicted"/>
<accession>X0SQ30</accession>
<name>X0SQ30_9ZZZZ</name>
<organism evidence="1">
    <name type="scientific">marine sediment metagenome</name>
    <dbReference type="NCBI Taxonomy" id="412755"/>
    <lineage>
        <taxon>unclassified sequences</taxon>
        <taxon>metagenomes</taxon>
        <taxon>ecological metagenomes</taxon>
    </lineage>
</organism>
<reference evidence="1" key="1">
    <citation type="journal article" date="2014" name="Front. Microbiol.">
        <title>High frequency of phylogenetically diverse reductive dehalogenase-homologous genes in deep subseafloor sedimentary metagenomes.</title>
        <authorList>
            <person name="Kawai M."/>
            <person name="Futagami T."/>
            <person name="Toyoda A."/>
            <person name="Takaki Y."/>
            <person name="Nishi S."/>
            <person name="Hori S."/>
            <person name="Arai W."/>
            <person name="Tsubouchi T."/>
            <person name="Morono Y."/>
            <person name="Uchiyama I."/>
            <person name="Ito T."/>
            <person name="Fujiyama A."/>
            <person name="Inagaki F."/>
            <person name="Takami H."/>
        </authorList>
    </citation>
    <scope>NUCLEOTIDE SEQUENCE</scope>
    <source>
        <strain evidence="1">Expedition CK06-06</strain>
    </source>
</reference>
<gene>
    <name evidence="1" type="ORF">S01H1_04217</name>
</gene>